<evidence type="ECO:0000313" key="1">
    <source>
        <dbReference type="EMBL" id="AIA64770.1"/>
    </source>
</evidence>
<name>A0A060ACW6_9CAUD</name>
<sequence>MENQIKDDLPDVCYKIADWWDGRKLQRRIVCAANRFQLKDGGELVIPGVRHYSKDMALVLDQLRDKVVSDHVTGDNQGFVDQWGDYHTREVAVIIAEHAGQLNTVCKKSGPADELFSEDLY</sequence>
<evidence type="ECO:0000313" key="2">
    <source>
        <dbReference type="Proteomes" id="UP000026984"/>
    </source>
</evidence>
<dbReference type="GeneID" id="19686991"/>
<dbReference type="RefSeq" id="YP_009042477.1">
    <property type="nucleotide sequence ID" value="NC_024354.1"/>
</dbReference>
<reference evidence="1 2" key="1">
    <citation type="submission" date="2013-04" db="EMBL/GenBank/DDBJ databases">
        <title>Complete Genome Sequence of Cronobacter sakazakii Bacteriophage CR8.</title>
        <authorList>
            <person name="Kim Y."/>
            <person name="Shin H."/>
            <person name="Ryu S."/>
        </authorList>
    </citation>
    <scope>NUCLEOTIDE SEQUENCE [LARGE SCALE GENOMIC DNA]</scope>
</reference>
<evidence type="ECO:0008006" key="3">
    <source>
        <dbReference type="Google" id="ProtNLM"/>
    </source>
</evidence>
<organism evidence="1 2">
    <name type="scientific">Cronobacter phage CR8</name>
    <dbReference type="NCBI Taxonomy" id="1327934"/>
    <lineage>
        <taxon>Viruses</taxon>
        <taxon>Duplodnaviria</taxon>
        <taxon>Heunggongvirae</taxon>
        <taxon>Uroviricota</taxon>
        <taxon>Caudoviricetes</taxon>
        <taxon>Vequintavirinae</taxon>
        <taxon>Certrevirus</taxon>
        <taxon>Certrevirus CR8</taxon>
    </lineage>
</organism>
<dbReference type="EMBL" id="KC954774">
    <property type="protein sequence ID" value="AIA64770.1"/>
    <property type="molecule type" value="Genomic_DNA"/>
</dbReference>
<gene>
    <name evidence="1" type="ORF">CR8_240</name>
</gene>
<dbReference type="Pfam" id="PF26092">
    <property type="entry name" value="T4_Y16D"/>
    <property type="match status" value="1"/>
</dbReference>
<accession>A0A060ACW6</accession>
<dbReference type="KEGG" id="vg:19686991"/>
<protein>
    <recommendedName>
        <fullName evidence="3">Anti-restriction nuclease</fullName>
    </recommendedName>
</protein>
<keyword evidence="2" id="KW-1185">Reference proteome</keyword>
<dbReference type="Proteomes" id="UP000026984">
    <property type="component" value="Segment"/>
</dbReference>
<proteinExistence type="predicted"/>
<dbReference type="InterPro" id="IPR058630">
    <property type="entry name" value="T4_Y16D"/>
</dbReference>